<accession>A0ABY7UMC0</accession>
<evidence type="ECO:0000256" key="1">
    <source>
        <dbReference type="ARBA" id="ARBA00005417"/>
    </source>
</evidence>
<dbReference type="Gene3D" id="3.40.50.300">
    <property type="entry name" value="P-loop containing nucleotide triphosphate hydrolases"/>
    <property type="match status" value="1"/>
</dbReference>
<organism evidence="6 7">
    <name type="scientific">Corynebacterium jeddahense</name>
    <dbReference type="NCBI Taxonomy" id="1414719"/>
    <lineage>
        <taxon>Bacteria</taxon>
        <taxon>Bacillati</taxon>
        <taxon>Actinomycetota</taxon>
        <taxon>Actinomycetes</taxon>
        <taxon>Mycobacteriales</taxon>
        <taxon>Corynebacteriaceae</taxon>
        <taxon>Corynebacterium</taxon>
    </lineage>
</organism>
<evidence type="ECO:0000259" key="5">
    <source>
        <dbReference type="PROSITE" id="PS50893"/>
    </source>
</evidence>
<evidence type="ECO:0000256" key="4">
    <source>
        <dbReference type="ARBA" id="ARBA00022840"/>
    </source>
</evidence>
<protein>
    <submittedName>
        <fullName evidence="6">Daunorubicin/doxorubicin resistance ATP-binding protein DrrA</fullName>
        <ecNumber evidence="6">3.6.3.-</ecNumber>
    </submittedName>
</protein>
<dbReference type="InterPro" id="IPR003439">
    <property type="entry name" value="ABC_transporter-like_ATP-bd"/>
</dbReference>
<dbReference type="EC" id="3.6.3.-" evidence="6"/>
<dbReference type="SMART" id="SM00382">
    <property type="entry name" value="AAA"/>
    <property type="match status" value="1"/>
</dbReference>
<dbReference type="SUPFAM" id="SSF52540">
    <property type="entry name" value="P-loop containing nucleoside triphosphate hydrolases"/>
    <property type="match status" value="1"/>
</dbReference>
<keyword evidence="3" id="KW-0547">Nucleotide-binding</keyword>
<evidence type="ECO:0000256" key="3">
    <source>
        <dbReference type="ARBA" id="ARBA00022741"/>
    </source>
</evidence>
<dbReference type="PROSITE" id="PS00211">
    <property type="entry name" value="ABC_TRANSPORTER_1"/>
    <property type="match status" value="1"/>
</dbReference>
<feature type="domain" description="ABC transporter" evidence="5">
    <location>
        <begin position="24"/>
        <end position="249"/>
    </location>
</feature>
<evidence type="ECO:0000256" key="2">
    <source>
        <dbReference type="ARBA" id="ARBA00022448"/>
    </source>
</evidence>
<dbReference type="InterPro" id="IPR017871">
    <property type="entry name" value="ABC_transporter-like_CS"/>
</dbReference>
<comment type="similarity">
    <text evidence="1">Belongs to the ABC transporter superfamily.</text>
</comment>
<dbReference type="GO" id="GO:0016787">
    <property type="term" value="F:hydrolase activity"/>
    <property type="evidence" value="ECO:0007669"/>
    <property type="project" value="UniProtKB-KW"/>
</dbReference>
<reference evidence="6 7" key="1">
    <citation type="submission" date="2020-10" db="EMBL/GenBank/DDBJ databases">
        <title>Complete genome sequence of Corynebacterium jeddahense DSM 45997, type strain of Corynebacterium jeddahense.</title>
        <authorList>
            <person name="Busche T."/>
            <person name="Kalinowski J."/>
            <person name="Ruckert C."/>
        </authorList>
    </citation>
    <scope>NUCLEOTIDE SEQUENCE [LARGE SCALE GENOMIC DNA]</scope>
    <source>
        <strain evidence="6 7">DSM 45997</strain>
    </source>
</reference>
<dbReference type="InterPro" id="IPR027417">
    <property type="entry name" value="P-loop_NTPase"/>
</dbReference>
<dbReference type="PANTHER" id="PTHR43335:SF4">
    <property type="entry name" value="ABC TRANSPORTER, ATP-BINDING PROTEIN"/>
    <property type="match status" value="1"/>
</dbReference>
<name>A0ABY7UMC0_9CORY</name>
<dbReference type="PANTHER" id="PTHR43335">
    <property type="entry name" value="ABC TRANSPORTER, ATP-BINDING PROTEIN"/>
    <property type="match status" value="1"/>
</dbReference>
<keyword evidence="6" id="KW-0378">Hydrolase</keyword>
<sequence length="305" mass="32399">MYAPIYTRGPTISPAQRATIGTMIEVENLTKRYSSSTAVDALSFTAPDGAVTGFLGPNGSGKSTTMRMIVGLETPDEGEARIDGSAFRSLDQPARAVGALLNPEWIAPHMTGRGHLKMVADYAGVPESRADESLEAFGLAEAAKRKVKHYSLGMRQRLGVASALIADPANVILDEPVNGLDPQGVAWMRGRIREMAAEGRAVVVSSHLMSEMQLTADRLVVINRGRLAGEGPLEDFLGSNRVEATCSDPARLAEAVGGKVVGDAVFVEGATARDVGEAAQRAGVTVYSLQESRRSLEEVFLESTK</sequence>
<dbReference type="InterPro" id="IPR003593">
    <property type="entry name" value="AAA+_ATPase"/>
</dbReference>
<keyword evidence="4 6" id="KW-0067">ATP-binding</keyword>
<keyword evidence="2" id="KW-0813">Transport</keyword>
<evidence type="ECO:0000313" key="6">
    <source>
        <dbReference type="EMBL" id="WCZ39752.1"/>
    </source>
</evidence>
<dbReference type="Pfam" id="PF00005">
    <property type="entry name" value="ABC_tran"/>
    <property type="match status" value="1"/>
</dbReference>
<keyword evidence="7" id="KW-1185">Reference proteome</keyword>
<dbReference type="EMBL" id="CP063194">
    <property type="protein sequence ID" value="WCZ39752.1"/>
    <property type="molecule type" value="Genomic_DNA"/>
</dbReference>
<dbReference type="Proteomes" id="UP001218071">
    <property type="component" value="Chromosome"/>
</dbReference>
<dbReference type="PROSITE" id="PS50893">
    <property type="entry name" value="ABC_TRANSPORTER_2"/>
    <property type="match status" value="1"/>
</dbReference>
<dbReference type="GO" id="GO:0005524">
    <property type="term" value="F:ATP binding"/>
    <property type="evidence" value="ECO:0007669"/>
    <property type="project" value="UniProtKB-KW"/>
</dbReference>
<evidence type="ECO:0000313" key="7">
    <source>
        <dbReference type="Proteomes" id="UP001218071"/>
    </source>
</evidence>
<proteinExistence type="inferred from homology"/>
<gene>
    <name evidence="6" type="primary">drrA2</name>
    <name evidence="6" type="ORF">CJEDD_10910</name>
</gene>